<dbReference type="Gene3D" id="3.40.50.2000">
    <property type="entry name" value="Glycogen Phosphorylase B"/>
    <property type="match status" value="1"/>
</dbReference>
<evidence type="ECO:0000256" key="1">
    <source>
        <dbReference type="SAM" id="MobiDB-lite"/>
    </source>
</evidence>
<feature type="compositionally biased region" description="Low complexity" evidence="1">
    <location>
        <begin position="162"/>
        <end position="177"/>
    </location>
</feature>
<keyword evidence="2" id="KW-0732">Signal</keyword>
<feature type="compositionally biased region" description="Gly residues" evidence="1">
    <location>
        <begin position="624"/>
        <end position="635"/>
    </location>
</feature>
<accession>A0A2V0P2F8</accession>
<feature type="chain" id="PRO_5016141252" evidence="2">
    <location>
        <begin position="34"/>
        <end position="840"/>
    </location>
</feature>
<feature type="region of interest" description="Disordered" evidence="1">
    <location>
        <begin position="161"/>
        <end position="201"/>
    </location>
</feature>
<dbReference type="InParanoid" id="A0A2V0P2F8"/>
<feature type="compositionally biased region" description="Gly residues" evidence="1">
    <location>
        <begin position="446"/>
        <end position="459"/>
    </location>
</feature>
<dbReference type="PANTHER" id="PTHR46656:SF3">
    <property type="entry name" value="PUTATIVE-RELATED"/>
    <property type="match status" value="1"/>
</dbReference>
<feature type="region of interest" description="Disordered" evidence="1">
    <location>
        <begin position="68"/>
        <end position="108"/>
    </location>
</feature>
<name>A0A2V0P2F8_9CHLO</name>
<sequence length="840" mass="84473">MAAPPPPAAGPLARLLLICLAAAAASLLASAYAGRAGRAATAAPAAAAAAAQQAPPRLVRFVQPLRVQVDRGGGGGRDPRPPLGTGGGDSAAAAAEGDPLLRGGRGRGEDEAAAAAAAAAGAAAAAAAAAVASDRLAGVGAGPRQLPALALVEGGGLGGDEGAAASAPGPTAAVAGSGDDDGAPVPLPAPQPRDAAGAATGPACNCTCPKADGAAAEGGLPRAQAAAVRSAGAAGAAESGAPGPPAPMRFPLWWHGPVWSGSGYGSEAVNFVLSLLRSGLVRPEDVWSYNHGDHARRGVVERMDPSDRSDLEAAAARPAALARSRAAIVCCHSMPPNYAVPDAAYWAGEQCPPDPKKYGVNAMNEVWVPSEWQRGTFVASGVDPGKIRVVPEGVNTSQFDPARHAPLPDLESRAQLVFGLSWAEKLAAAGAAAEAGPGAAADAGPGAPGGGGDGGGAAAGEGARPPLLRGPRRRAAQRGGGRRPFRFVSSFKWEPRKGWDVLLEAYLSEFGPEDPVELVILTKPFSGSGDEASRFSDQMLGWAEDKFGAAAAGEEQQPGAATGPQQAAAGAPLPEAAAAAAGEGAAAADGPSQVGGAGINGEARLDDLSTARRRRGVLAAGTAGADGAGSAGGGADDGDDDDAAMRRHVSVVTAAIRRFAAARSTGSGGEGPQRSLLGGGGAFNASAYPTLYVFNGHLPDEDFPRFYASGDAFVLPSRGEGWGRPHVEAMSMALPVIATNWQVGGWSGVTAFLDESVGYPLPIDGLAPASGEWWFRGLNWARPSVRHLRALMRRVVERREEAAARGAAARARMVERYSPPAIARLLLSEIRRIEALLPEV</sequence>
<organism evidence="3 4">
    <name type="scientific">Raphidocelis subcapitata</name>
    <dbReference type="NCBI Taxonomy" id="307507"/>
    <lineage>
        <taxon>Eukaryota</taxon>
        <taxon>Viridiplantae</taxon>
        <taxon>Chlorophyta</taxon>
        <taxon>core chlorophytes</taxon>
        <taxon>Chlorophyceae</taxon>
        <taxon>CS clade</taxon>
        <taxon>Sphaeropleales</taxon>
        <taxon>Selenastraceae</taxon>
        <taxon>Raphidocelis</taxon>
    </lineage>
</organism>
<keyword evidence="4" id="KW-1185">Reference proteome</keyword>
<dbReference type="EMBL" id="BDRX01000029">
    <property type="protein sequence ID" value="GBF92030.1"/>
    <property type="molecule type" value="Genomic_DNA"/>
</dbReference>
<feature type="compositionally biased region" description="Low complexity" evidence="1">
    <location>
        <begin position="460"/>
        <end position="469"/>
    </location>
</feature>
<dbReference type="SUPFAM" id="SSF53756">
    <property type="entry name" value="UDP-Glycosyltransferase/glycogen phosphorylase"/>
    <property type="match status" value="1"/>
</dbReference>
<feature type="compositionally biased region" description="Low complexity" evidence="1">
    <location>
        <begin position="551"/>
        <end position="588"/>
    </location>
</feature>
<comment type="caution">
    <text evidence="3">The sequence shown here is derived from an EMBL/GenBank/DDBJ whole genome shotgun (WGS) entry which is preliminary data.</text>
</comment>
<dbReference type="AlphaFoldDB" id="A0A2V0P2F8"/>
<evidence type="ECO:0000256" key="2">
    <source>
        <dbReference type="SAM" id="SignalP"/>
    </source>
</evidence>
<feature type="compositionally biased region" description="Basic residues" evidence="1">
    <location>
        <begin position="470"/>
        <end position="481"/>
    </location>
</feature>
<feature type="compositionally biased region" description="Low complexity" evidence="1">
    <location>
        <begin position="436"/>
        <end position="445"/>
    </location>
</feature>
<dbReference type="Proteomes" id="UP000247498">
    <property type="component" value="Unassembled WGS sequence"/>
</dbReference>
<feature type="signal peptide" evidence="2">
    <location>
        <begin position="1"/>
        <end position="33"/>
    </location>
</feature>
<evidence type="ECO:0000313" key="4">
    <source>
        <dbReference type="Proteomes" id="UP000247498"/>
    </source>
</evidence>
<feature type="region of interest" description="Disordered" evidence="1">
    <location>
        <begin position="622"/>
        <end position="642"/>
    </location>
</feature>
<protein>
    <submittedName>
        <fullName evidence="3">Uncharacterized protein</fullName>
    </submittedName>
</protein>
<evidence type="ECO:0000313" key="3">
    <source>
        <dbReference type="EMBL" id="GBF92030.1"/>
    </source>
</evidence>
<dbReference type="STRING" id="307507.A0A2V0P2F8"/>
<dbReference type="PANTHER" id="PTHR46656">
    <property type="entry name" value="PUTATIVE-RELATED"/>
    <property type="match status" value="1"/>
</dbReference>
<dbReference type="Pfam" id="PF13692">
    <property type="entry name" value="Glyco_trans_1_4"/>
    <property type="match status" value="1"/>
</dbReference>
<reference evidence="3 4" key="1">
    <citation type="journal article" date="2018" name="Sci. Rep.">
        <title>Raphidocelis subcapitata (=Pseudokirchneriella subcapitata) provides an insight into genome evolution and environmental adaptations in the Sphaeropleales.</title>
        <authorList>
            <person name="Suzuki S."/>
            <person name="Yamaguchi H."/>
            <person name="Nakajima N."/>
            <person name="Kawachi M."/>
        </authorList>
    </citation>
    <scope>NUCLEOTIDE SEQUENCE [LARGE SCALE GENOMIC DNA]</scope>
    <source>
        <strain evidence="3 4">NIES-35</strain>
    </source>
</reference>
<proteinExistence type="predicted"/>
<feature type="region of interest" description="Disordered" evidence="1">
    <location>
        <begin position="436"/>
        <end position="481"/>
    </location>
</feature>
<dbReference type="OrthoDB" id="2193793at2759"/>
<gene>
    <name evidence="3" type="ORF">Rsub_04377</name>
</gene>
<feature type="region of interest" description="Disordered" evidence="1">
    <location>
        <begin position="551"/>
        <end position="601"/>
    </location>
</feature>